<gene>
    <name evidence="7" type="ORF">K435DRAFT_821422</name>
</gene>
<evidence type="ECO:0008006" key="9">
    <source>
        <dbReference type="Google" id="ProtNLM"/>
    </source>
</evidence>
<dbReference type="EMBL" id="ML179369">
    <property type="protein sequence ID" value="THU89392.1"/>
    <property type="molecule type" value="Genomic_DNA"/>
</dbReference>
<keyword evidence="4 6" id="KW-1133">Transmembrane helix</keyword>
<dbReference type="GO" id="GO:0005384">
    <property type="term" value="F:manganese ion transmembrane transporter activity"/>
    <property type="evidence" value="ECO:0007669"/>
    <property type="project" value="InterPro"/>
</dbReference>
<evidence type="ECO:0000256" key="5">
    <source>
        <dbReference type="ARBA" id="ARBA00023136"/>
    </source>
</evidence>
<sequence length="232" mass="24468">MQRESDYQKDAVYSETTTLTPKCARNSRADSVCCKELKAEERMLIDPDVVRDALTVPFALTASLSSLGTSHLVILNGVAGLIAGAISMDIGGLLASQAERDHLCYLKNQTAARVVRSCSGEVEKVLGPIGVDELTCRAVAKSLRESGGEEEVYKDVGLTAFLLKFGQGMEEVPTRRLYISAFTISMGATSAQLTGASNSAYGIVWGAVSTLLVGGIAVGGAFGIVRALEGEQ</sequence>
<dbReference type="Proteomes" id="UP000297245">
    <property type="component" value="Unassembled WGS sequence"/>
</dbReference>
<dbReference type="Pfam" id="PF01988">
    <property type="entry name" value="VIT1"/>
    <property type="match status" value="1"/>
</dbReference>
<evidence type="ECO:0000313" key="7">
    <source>
        <dbReference type="EMBL" id="THU89392.1"/>
    </source>
</evidence>
<comment type="subcellular location">
    <subcellularLocation>
        <location evidence="1">Endomembrane system</location>
        <topology evidence="1">Multi-pass membrane protein</topology>
    </subcellularLocation>
</comment>
<evidence type="ECO:0000256" key="3">
    <source>
        <dbReference type="ARBA" id="ARBA00022692"/>
    </source>
</evidence>
<evidence type="ECO:0000313" key="8">
    <source>
        <dbReference type="Proteomes" id="UP000297245"/>
    </source>
</evidence>
<keyword evidence="5 6" id="KW-0472">Membrane</keyword>
<reference evidence="7 8" key="1">
    <citation type="journal article" date="2019" name="Nat. Ecol. Evol.">
        <title>Megaphylogeny resolves global patterns of mushroom evolution.</title>
        <authorList>
            <person name="Varga T."/>
            <person name="Krizsan K."/>
            <person name="Foldi C."/>
            <person name="Dima B."/>
            <person name="Sanchez-Garcia M."/>
            <person name="Sanchez-Ramirez S."/>
            <person name="Szollosi G.J."/>
            <person name="Szarkandi J.G."/>
            <person name="Papp V."/>
            <person name="Albert L."/>
            <person name="Andreopoulos W."/>
            <person name="Angelini C."/>
            <person name="Antonin V."/>
            <person name="Barry K.W."/>
            <person name="Bougher N.L."/>
            <person name="Buchanan P."/>
            <person name="Buyck B."/>
            <person name="Bense V."/>
            <person name="Catcheside P."/>
            <person name="Chovatia M."/>
            <person name="Cooper J."/>
            <person name="Damon W."/>
            <person name="Desjardin D."/>
            <person name="Finy P."/>
            <person name="Geml J."/>
            <person name="Haridas S."/>
            <person name="Hughes K."/>
            <person name="Justo A."/>
            <person name="Karasinski D."/>
            <person name="Kautmanova I."/>
            <person name="Kiss B."/>
            <person name="Kocsube S."/>
            <person name="Kotiranta H."/>
            <person name="LaButti K.M."/>
            <person name="Lechner B.E."/>
            <person name="Liimatainen K."/>
            <person name="Lipzen A."/>
            <person name="Lukacs Z."/>
            <person name="Mihaltcheva S."/>
            <person name="Morgado L.N."/>
            <person name="Niskanen T."/>
            <person name="Noordeloos M.E."/>
            <person name="Ohm R.A."/>
            <person name="Ortiz-Santana B."/>
            <person name="Ovrebo C."/>
            <person name="Racz N."/>
            <person name="Riley R."/>
            <person name="Savchenko A."/>
            <person name="Shiryaev A."/>
            <person name="Soop K."/>
            <person name="Spirin V."/>
            <person name="Szebenyi C."/>
            <person name="Tomsovsky M."/>
            <person name="Tulloss R.E."/>
            <person name="Uehling J."/>
            <person name="Grigoriev I.V."/>
            <person name="Vagvolgyi C."/>
            <person name="Papp T."/>
            <person name="Martin F.M."/>
            <person name="Miettinen O."/>
            <person name="Hibbett D.S."/>
            <person name="Nagy L.G."/>
        </authorList>
    </citation>
    <scope>NUCLEOTIDE SEQUENCE [LARGE SCALE GENOMIC DNA]</scope>
    <source>
        <strain evidence="7 8">CBS 962.96</strain>
    </source>
</reference>
<dbReference type="InterPro" id="IPR008217">
    <property type="entry name" value="Ccc1_fam"/>
</dbReference>
<organism evidence="7 8">
    <name type="scientific">Dendrothele bispora (strain CBS 962.96)</name>
    <dbReference type="NCBI Taxonomy" id="1314807"/>
    <lineage>
        <taxon>Eukaryota</taxon>
        <taxon>Fungi</taxon>
        <taxon>Dikarya</taxon>
        <taxon>Basidiomycota</taxon>
        <taxon>Agaricomycotina</taxon>
        <taxon>Agaricomycetes</taxon>
        <taxon>Agaricomycetidae</taxon>
        <taxon>Agaricales</taxon>
        <taxon>Agaricales incertae sedis</taxon>
        <taxon>Dendrothele</taxon>
    </lineage>
</organism>
<dbReference type="AlphaFoldDB" id="A0A4S8LJN0"/>
<keyword evidence="3 6" id="KW-0812">Transmembrane</keyword>
<comment type="similarity">
    <text evidence="2">Belongs to the CCC1 family.</text>
</comment>
<evidence type="ECO:0000256" key="2">
    <source>
        <dbReference type="ARBA" id="ARBA00007049"/>
    </source>
</evidence>
<dbReference type="GO" id="GO:0030026">
    <property type="term" value="P:intracellular manganese ion homeostasis"/>
    <property type="evidence" value="ECO:0007669"/>
    <property type="project" value="InterPro"/>
</dbReference>
<proteinExistence type="inferred from homology"/>
<name>A0A4S8LJN0_DENBC</name>
<dbReference type="GO" id="GO:0012505">
    <property type="term" value="C:endomembrane system"/>
    <property type="evidence" value="ECO:0007669"/>
    <property type="project" value="UniProtKB-SubCell"/>
</dbReference>
<evidence type="ECO:0000256" key="1">
    <source>
        <dbReference type="ARBA" id="ARBA00004127"/>
    </source>
</evidence>
<dbReference type="OrthoDB" id="73465at2759"/>
<evidence type="ECO:0000256" key="4">
    <source>
        <dbReference type="ARBA" id="ARBA00022989"/>
    </source>
</evidence>
<evidence type="ECO:0000256" key="6">
    <source>
        <dbReference type="SAM" id="Phobius"/>
    </source>
</evidence>
<feature type="transmembrane region" description="Helical" evidence="6">
    <location>
        <begin position="203"/>
        <end position="225"/>
    </location>
</feature>
<protein>
    <recommendedName>
        <fullName evidence="9">DUF125-domain-containing protein</fullName>
    </recommendedName>
</protein>
<keyword evidence="8" id="KW-1185">Reference proteome</keyword>
<accession>A0A4S8LJN0</accession>